<feature type="compositionally biased region" description="Acidic residues" evidence="2">
    <location>
        <begin position="19"/>
        <end position="32"/>
    </location>
</feature>
<dbReference type="EC" id="3.5.4.6" evidence="3"/>
<comment type="caution">
    <text evidence="3">The sequence shown here is derived from an EMBL/GenBank/DDBJ whole genome shotgun (WGS) entry which is preliminary data.</text>
</comment>
<feature type="region of interest" description="Disordered" evidence="2">
    <location>
        <begin position="1"/>
        <end position="42"/>
    </location>
</feature>
<dbReference type="EMBL" id="JANBUH010000845">
    <property type="protein sequence ID" value="KAJ2749224.1"/>
    <property type="molecule type" value="Genomic_DNA"/>
</dbReference>
<dbReference type="InterPro" id="IPR006329">
    <property type="entry name" value="AMPD"/>
</dbReference>
<dbReference type="Proteomes" id="UP001140011">
    <property type="component" value="Unassembled WGS sequence"/>
</dbReference>
<dbReference type="AlphaFoldDB" id="A0A9W8GTP0"/>
<accession>A0A9W8GTP0</accession>
<dbReference type="PANTHER" id="PTHR11359:SF0">
    <property type="entry name" value="AMP DEAMINASE"/>
    <property type="match status" value="1"/>
</dbReference>
<organism evidence="3 4">
    <name type="scientific">Coemansia pectinata</name>
    <dbReference type="NCBI Taxonomy" id="1052879"/>
    <lineage>
        <taxon>Eukaryota</taxon>
        <taxon>Fungi</taxon>
        <taxon>Fungi incertae sedis</taxon>
        <taxon>Zoopagomycota</taxon>
        <taxon>Kickxellomycotina</taxon>
        <taxon>Kickxellomycetes</taxon>
        <taxon>Kickxellales</taxon>
        <taxon>Kickxellaceae</taxon>
        <taxon>Coemansia</taxon>
    </lineage>
</organism>
<dbReference type="GO" id="GO:0032264">
    <property type="term" value="P:IMP salvage"/>
    <property type="evidence" value="ECO:0007669"/>
    <property type="project" value="InterPro"/>
</dbReference>
<dbReference type="Gene3D" id="3.20.20.140">
    <property type="entry name" value="Metal-dependent hydrolases"/>
    <property type="match status" value="1"/>
</dbReference>
<comment type="similarity">
    <text evidence="1">Belongs to the metallo-dependent hydrolases superfamily. Adenosine and AMP deaminases family.</text>
</comment>
<dbReference type="GO" id="GO:0005829">
    <property type="term" value="C:cytosol"/>
    <property type="evidence" value="ECO:0007669"/>
    <property type="project" value="TreeGrafter"/>
</dbReference>
<gene>
    <name evidence="3" type="primary">AMD1_2</name>
    <name evidence="3" type="ORF">GGI19_005766</name>
</gene>
<dbReference type="Pfam" id="PF19326">
    <property type="entry name" value="AMP_deaminase"/>
    <property type="match status" value="1"/>
</dbReference>
<dbReference type="OrthoDB" id="1723809at2759"/>
<evidence type="ECO:0000313" key="3">
    <source>
        <dbReference type="EMBL" id="KAJ2749224.1"/>
    </source>
</evidence>
<keyword evidence="4" id="KW-1185">Reference proteome</keyword>
<evidence type="ECO:0000256" key="2">
    <source>
        <dbReference type="SAM" id="MobiDB-lite"/>
    </source>
</evidence>
<dbReference type="PANTHER" id="PTHR11359">
    <property type="entry name" value="AMP DEAMINASE"/>
    <property type="match status" value="1"/>
</dbReference>
<protein>
    <submittedName>
        <fullName evidence="3">AMP deaminase</fullName>
        <ecNumber evidence="3">3.5.4.6</ecNumber>
    </submittedName>
</protein>
<dbReference type="InterPro" id="IPR032466">
    <property type="entry name" value="Metal_Hydrolase"/>
</dbReference>
<evidence type="ECO:0000313" key="4">
    <source>
        <dbReference type="Proteomes" id="UP001140011"/>
    </source>
</evidence>
<dbReference type="SUPFAM" id="SSF51556">
    <property type="entry name" value="Metallo-dependent hydrolases"/>
    <property type="match status" value="1"/>
</dbReference>
<dbReference type="GO" id="GO:0003876">
    <property type="term" value="F:AMP deaminase activity"/>
    <property type="evidence" value="ECO:0007669"/>
    <property type="project" value="UniProtKB-EC"/>
</dbReference>
<reference evidence="3" key="1">
    <citation type="submission" date="2022-07" db="EMBL/GenBank/DDBJ databases">
        <title>Phylogenomic reconstructions and comparative analyses of Kickxellomycotina fungi.</title>
        <authorList>
            <person name="Reynolds N.K."/>
            <person name="Stajich J.E."/>
            <person name="Barry K."/>
            <person name="Grigoriev I.V."/>
            <person name="Crous P."/>
            <person name="Smith M.E."/>
        </authorList>
    </citation>
    <scope>NUCLEOTIDE SEQUENCE</scope>
    <source>
        <strain evidence="3">BCRC 34297</strain>
    </source>
</reference>
<feature type="compositionally biased region" description="Basic and acidic residues" evidence="2">
    <location>
        <begin position="1"/>
        <end position="10"/>
    </location>
</feature>
<feature type="non-terminal residue" evidence="3">
    <location>
        <position position="325"/>
    </location>
</feature>
<dbReference type="GO" id="GO:0046033">
    <property type="term" value="P:AMP metabolic process"/>
    <property type="evidence" value="ECO:0007669"/>
    <property type="project" value="TreeGrafter"/>
</dbReference>
<keyword evidence="3" id="KW-0378">Hydrolase</keyword>
<evidence type="ECO:0000256" key="1">
    <source>
        <dbReference type="ARBA" id="ARBA00006676"/>
    </source>
</evidence>
<name>A0A9W8GTP0_9FUNG</name>
<proteinExistence type="inferred from homology"/>
<sequence length="325" mass="36629">MTADALRRSEVSSASLNNDLEDDYDFEEEEDAASNSSHHHHPFLSRRSLSKASFEASHAFVNAMIIQSSEDDTSAQPNADSALSDIGTPRSILMSRKLGQAHADALLPQLSPRMPVISPAVDLHSMPHLTLDDDTPTQCHASTLTVDEDDDEVVSRRLEREIRKMMVRTHLNGDSAEELEGMSEGPQELQRIGEALSRCMMLRTKYMQISMQRESDNPRNQAQWQIYPAPPPPAWRNFDQPVKEAAQEFDLAKCEIPGDDGCTFAMGDDGVYAVFDKDSSVPFTMAPSIREFYMDLDFLLDTISDGPVKTWAYRRLRYLDARWQL</sequence>